<sequence>MSYEDIRPIFERVWDQNNAFVYKDSKIEKEVMKRPGFNFQQKSSKKRSREDSDEDNAKKHKLEDDAEKKELSDSMDVVLRDDIAIDVESLATKYPIEDMKIIFEPNEEDEIWKNQQDYNLISWRLGLQDLVGINRDYSRPSREGYRNTIEIPDGNNVVPLRSDTFRLVQNGCSSYGLRSEDPNQHLKDFLNLVDSLDFNVANKEMTRLIDSLLGLTPKVPHHGIDLWLQLQIFYDHVNLATRRTINQAAGGKLRDKNAEESWALIEDLALYDNESWNEPRDFTSTSDYCLIKIENQVQRLMEAHLVPKPPV</sequence>
<feature type="region of interest" description="Disordered" evidence="1">
    <location>
        <begin position="33"/>
        <end position="68"/>
    </location>
</feature>
<dbReference type="EMBL" id="BQNB010014335">
    <property type="protein sequence ID" value="GJT26948.1"/>
    <property type="molecule type" value="Genomic_DNA"/>
</dbReference>
<organism evidence="2 3">
    <name type="scientific">Tanacetum coccineum</name>
    <dbReference type="NCBI Taxonomy" id="301880"/>
    <lineage>
        <taxon>Eukaryota</taxon>
        <taxon>Viridiplantae</taxon>
        <taxon>Streptophyta</taxon>
        <taxon>Embryophyta</taxon>
        <taxon>Tracheophyta</taxon>
        <taxon>Spermatophyta</taxon>
        <taxon>Magnoliopsida</taxon>
        <taxon>eudicotyledons</taxon>
        <taxon>Gunneridae</taxon>
        <taxon>Pentapetalae</taxon>
        <taxon>asterids</taxon>
        <taxon>campanulids</taxon>
        <taxon>Asterales</taxon>
        <taxon>Asteraceae</taxon>
        <taxon>Asteroideae</taxon>
        <taxon>Anthemideae</taxon>
        <taxon>Anthemidinae</taxon>
        <taxon>Tanacetum</taxon>
    </lineage>
</organism>
<gene>
    <name evidence="2" type="ORF">Tco_0907223</name>
</gene>
<comment type="caution">
    <text evidence="2">The sequence shown here is derived from an EMBL/GenBank/DDBJ whole genome shotgun (WGS) entry which is preliminary data.</text>
</comment>
<evidence type="ECO:0008006" key="4">
    <source>
        <dbReference type="Google" id="ProtNLM"/>
    </source>
</evidence>
<keyword evidence="3" id="KW-1185">Reference proteome</keyword>
<protein>
    <recommendedName>
        <fullName evidence="4">MAK10-like protein</fullName>
    </recommendedName>
</protein>
<dbReference type="Proteomes" id="UP001151760">
    <property type="component" value="Unassembled WGS sequence"/>
</dbReference>
<reference evidence="2" key="1">
    <citation type="journal article" date="2022" name="Int. J. Mol. Sci.">
        <title>Draft Genome of Tanacetum Coccineum: Genomic Comparison of Closely Related Tanacetum-Family Plants.</title>
        <authorList>
            <person name="Yamashiro T."/>
            <person name="Shiraishi A."/>
            <person name="Nakayama K."/>
            <person name="Satake H."/>
        </authorList>
    </citation>
    <scope>NUCLEOTIDE SEQUENCE</scope>
</reference>
<reference evidence="2" key="2">
    <citation type="submission" date="2022-01" db="EMBL/GenBank/DDBJ databases">
        <authorList>
            <person name="Yamashiro T."/>
            <person name="Shiraishi A."/>
            <person name="Satake H."/>
            <person name="Nakayama K."/>
        </authorList>
    </citation>
    <scope>NUCLEOTIDE SEQUENCE</scope>
</reference>
<feature type="compositionally biased region" description="Basic and acidic residues" evidence="1">
    <location>
        <begin position="55"/>
        <end position="68"/>
    </location>
</feature>
<accession>A0ABQ5CJK5</accession>
<evidence type="ECO:0000256" key="1">
    <source>
        <dbReference type="SAM" id="MobiDB-lite"/>
    </source>
</evidence>
<name>A0ABQ5CJK5_9ASTR</name>
<proteinExistence type="predicted"/>
<evidence type="ECO:0000313" key="2">
    <source>
        <dbReference type="EMBL" id="GJT26948.1"/>
    </source>
</evidence>
<evidence type="ECO:0000313" key="3">
    <source>
        <dbReference type="Proteomes" id="UP001151760"/>
    </source>
</evidence>